<accession>A0ABM6U0Z7</accession>
<name>A0ABM6U0Z7_FUSVA</name>
<dbReference type="Gene3D" id="4.10.520.10">
    <property type="entry name" value="IHF-like DNA-binding proteins"/>
    <property type="match status" value="1"/>
</dbReference>
<dbReference type="InterPro" id="IPR010992">
    <property type="entry name" value="IHF-like_DNA-bd_dom_sf"/>
</dbReference>
<dbReference type="Pfam" id="PF00216">
    <property type="entry name" value="Bac_DNA_binding"/>
    <property type="match status" value="1"/>
</dbReference>
<dbReference type="InterPro" id="IPR000119">
    <property type="entry name" value="Hist_DNA-bd"/>
</dbReference>
<dbReference type="RefSeq" id="WP_005950878.1">
    <property type="nucleotide sequence ID" value="NZ_CP028103.1"/>
</dbReference>
<dbReference type="Proteomes" id="UP000241238">
    <property type="component" value="Chromosome"/>
</dbReference>
<dbReference type="SUPFAM" id="SSF47729">
    <property type="entry name" value="IHF-like DNA-binding proteins"/>
    <property type="match status" value="1"/>
</dbReference>
<dbReference type="EMBL" id="CP028103">
    <property type="protein sequence ID" value="AVQ29876.1"/>
    <property type="molecule type" value="Genomic_DNA"/>
</dbReference>
<evidence type="ECO:0000313" key="2">
    <source>
        <dbReference type="Proteomes" id="UP000241238"/>
    </source>
</evidence>
<gene>
    <name evidence="1" type="ORF">C4N18_01040</name>
</gene>
<proteinExistence type="predicted"/>
<sequence>MTEGEFIRFYKKRNLSRSYKEVKEKIDIFWTVLLKALDEDGKVLLKDWGAFEKKEVAPRKIMTPRMEKAGLTRAGEKVRFRTGTGLKNLVNGADADE</sequence>
<keyword evidence="2" id="KW-1185">Reference proteome</keyword>
<dbReference type="GeneID" id="77466558"/>
<evidence type="ECO:0008006" key="3">
    <source>
        <dbReference type="Google" id="ProtNLM"/>
    </source>
</evidence>
<protein>
    <recommendedName>
        <fullName evidence="3">DNA-binding protein HU</fullName>
    </recommendedName>
</protein>
<organism evidence="1 2">
    <name type="scientific">Fusobacterium varium ATCC 27725</name>
    <dbReference type="NCBI Taxonomy" id="469618"/>
    <lineage>
        <taxon>Bacteria</taxon>
        <taxon>Fusobacteriati</taxon>
        <taxon>Fusobacteriota</taxon>
        <taxon>Fusobacteriia</taxon>
        <taxon>Fusobacteriales</taxon>
        <taxon>Fusobacteriaceae</taxon>
        <taxon>Fusobacterium</taxon>
    </lineage>
</organism>
<reference evidence="2" key="1">
    <citation type="journal article" date="2018" name="MSphere">
        <title>Fusobacterium Genomics Using MinION and Illumina Sequencing Enables Genome Completion and Correction.</title>
        <authorList>
            <person name="Todd S.M."/>
            <person name="Settlage R.E."/>
            <person name="Lahmers K.K."/>
            <person name="Slade D.J."/>
        </authorList>
    </citation>
    <scope>NUCLEOTIDE SEQUENCE [LARGE SCALE GENOMIC DNA]</scope>
    <source>
        <strain evidence="2">ATCC 27725</strain>
    </source>
</reference>
<evidence type="ECO:0000313" key="1">
    <source>
        <dbReference type="EMBL" id="AVQ29876.1"/>
    </source>
</evidence>